<proteinExistence type="predicted"/>
<dbReference type="PANTHER" id="PTHR42685:SF21">
    <property type="entry name" value="DEHYDROGENASE (FLAVOPROTEIN)-LIKE PROTEIN"/>
    <property type="match status" value="1"/>
</dbReference>
<sequence>MSQNKPQNTVIVGAGIIGLYLAWQLSQIGHKVTVLEKKSGIEEKICSSLISERLRSFFPLNQSLIENKINACLIHFPKKTVALNLNPTYLVINRRKLTEFLFDLAQKSGVKILLDQSVNEIPSGFDKVIGCDGALSKIRKKLSLSQPFFRLGLQFFLPIKDSSDYVRAWPIKEGFFWKIPRGSHVEYGALGSLNSIKKKFEKFCQNQKINFHQSELKSAIVPQSLILPKNKNITLCGDAAGLTKPWSGGGIIWGLTAANILIKNFPDFDRYRREASIFFLPKIFFGKLAKTLVFRGGNNFSFFLPRKISIDNDFLLNI</sequence>
<dbReference type="InterPro" id="IPR006076">
    <property type="entry name" value="FAD-dep_OxRdtase"/>
</dbReference>
<organism evidence="2">
    <name type="scientific">marine sediment metagenome</name>
    <dbReference type="NCBI Taxonomy" id="412755"/>
    <lineage>
        <taxon>unclassified sequences</taxon>
        <taxon>metagenomes</taxon>
        <taxon>ecological metagenomes</taxon>
    </lineage>
</organism>
<dbReference type="Gene3D" id="3.50.50.60">
    <property type="entry name" value="FAD/NAD(P)-binding domain"/>
    <property type="match status" value="1"/>
</dbReference>
<dbReference type="PANTHER" id="PTHR42685">
    <property type="entry name" value="GERANYLGERANYL DIPHOSPHATE REDUCTASE"/>
    <property type="match status" value="1"/>
</dbReference>
<gene>
    <name evidence="2" type="ORF">LCGC14_0161320</name>
</gene>
<dbReference type="SUPFAM" id="SSF51905">
    <property type="entry name" value="FAD/NAD(P)-binding domain"/>
    <property type="match status" value="1"/>
</dbReference>
<comment type="caution">
    <text evidence="2">The sequence shown here is derived from an EMBL/GenBank/DDBJ whole genome shotgun (WGS) entry which is preliminary data.</text>
</comment>
<reference evidence="2" key="1">
    <citation type="journal article" date="2015" name="Nature">
        <title>Complex archaea that bridge the gap between prokaryotes and eukaryotes.</title>
        <authorList>
            <person name="Spang A."/>
            <person name="Saw J.H."/>
            <person name="Jorgensen S.L."/>
            <person name="Zaremba-Niedzwiedzka K."/>
            <person name="Martijn J."/>
            <person name="Lind A.E."/>
            <person name="van Eijk R."/>
            <person name="Schleper C."/>
            <person name="Guy L."/>
            <person name="Ettema T.J."/>
        </authorList>
    </citation>
    <scope>NUCLEOTIDE SEQUENCE</scope>
</reference>
<dbReference type="InterPro" id="IPR050407">
    <property type="entry name" value="Geranylgeranyl_reductase"/>
</dbReference>
<dbReference type="AlphaFoldDB" id="A0A0F9XDN7"/>
<evidence type="ECO:0000313" key="2">
    <source>
        <dbReference type="EMBL" id="KKN97161.1"/>
    </source>
</evidence>
<name>A0A0F9XDN7_9ZZZZ</name>
<protein>
    <recommendedName>
        <fullName evidence="1">FAD dependent oxidoreductase domain-containing protein</fullName>
    </recommendedName>
</protein>
<accession>A0A0F9XDN7</accession>
<dbReference type="Pfam" id="PF01266">
    <property type="entry name" value="DAO"/>
    <property type="match status" value="1"/>
</dbReference>
<feature type="domain" description="FAD dependent oxidoreductase" evidence="1">
    <location>
        <begin position="10"/>
        <end position="40"/>
    </location>
</feature>
<dbReference type="InterPro" id="IPR036188">
    <property type="entry name" value="FAD/NAD-bd_sf"/>
</dbReference>
<dbReference type="EMBL" id="LAZR01000060">
    <property type="protein sequence ID" value="KKN97161.1"/>
    <property type="molecule type" value="Genomic_DNA"/>
</dbReference>
<evidence type="ECO:0000259" key="1">
    <source>
        <dbReference type="Pfam" id="PF01266"/>
    </source>
</evidence>